<feature type="region of interest" description="Disordered" evidence="10">
    <location>
        <begin position="1"/>
        <end position="31"/>
    </location>
</feature>
<evidence type="ECO:0000256" key="10">
    <source>
        <dbReference type="SAM" id="MobiDB-lite"/>
    </source>
</evidence>
<evidence type="ECO:0000256" key="3">
    <source>
        <dbReference type="ARBA" id="ARBA00013071"/>
    </source>
</evidence>
<proteinExistence type="inferred from homology"/>
<accession>A0A2A8CYV6</accession>
<dbReference type="GO" id="GO:0017000">
    <property type="term" value="P:antibiotic biosynthetic process"/>
    <property type="evidence" value="ECO:0007669"/>
    <property type="project" value="InterPro"/>
</dbReference>
<dbReference type="PANTHER" id="PTHR43206:SF2">
    <property type="entry name" value="4-AMINOBUTYRATE AMINOTRANSFERASE GABT"/>
    <property type="match status" value="1"/>
</dbReference>
<comment type="caution">
    <text evidence="11">The sequence shown here is derived from an EMBL/GenBank/DDBJ whole genome shotgun (WGS) entry which is preliminary data.</text>
</comment>
<dbReference type="GO" id="GO:0045484">
    <property type="term" value="F:L-lysine 6-transaminase activity"/>
    <property type="evidence" value="ECO:0007669"/>
    <property type="project" value="UniProtKB-EC"/>
</dbReference>
<protein>
    <recommendedName>
        <fullName evidence="8">L-lysine-epsilon aminotransferase</fullName>
        <ecNumber evidence="3">2.6.1.36</ecNumber>
    </recommendedName>
    <alternativeName>
        <fullName evidence="7">Lysine 6-aminotransferase</fullName>
    </alternativeName>
</protein>
<dbReference type="Pfam" id="PF00202">
    <property type="entry name" value="Aminotran_3"/>
    <property type="match status" value="1"/>
</dbReference>
<evidence type="ECO:0000256" key="4">
    <source>
        <dbReference type="ARBA" id="ARBA00022576"/>
    </source>
</evidence>
<dbReference type="EMBL" id="PDEQ01000003">
    <property type="protein sequence ID" value="PEN13781.1"/>
    <property type="molecule type" value="Genomic_DNA"/>
</dbReference>
<comment type="similarity">
    <text evidence="2 9">Belongs to the class-III pyridoxal-phosphate-dependent aminotransferase family.</text>
</comment>
<reference evidence="11 12" key="1">
    <citation type="submission" date="2017-10" db="EMBL/GenBank/DDBJ databases">
        <title>Draft genome of Longibacter Salinarum.</title>
        <authorList>
            <person name="Goh K.M."/>
            <person name="Shamsir M.S."/>
            <person name="Lim S.W."/>
        </authorList>
    </citation>
    <scope>NUCLEOTIDE SEQUENCE [LARGE SCALE GENOMIC DNA]</scope>
    <source>
        <strain evidence="11 12">KCTC 52045</strain>
    </source>
</reference>
<dbReference type="CDD" id="cd00610">
    <property type="entry name" value="OAT_like"/>
    <property type="match status" value="1"/>
</dbReference>
<evidence type="ECO:0000256" key="2">
    <source>
        <dbReference type="ARBA" id="ARBA00008954"/>
    </source>
</evidence>
<evidence type="ECO:0000256" key="5">
    <source>
        <dbReference type="ARBA" id="ARBA00022679"/>
    </source>
</evidence>
<dbReference type="EC" id="2.6.1.36" evidence="3"/>
<sequence length="471" mass="53243">MQVNHDTTSDAPASHTRSTEHESGSMPDVRKSLSRHMLTKGMMEMVLDMDESHGVILRDKHSGREYVDLFGFYASSPLGMNHPELTDDEGFRKRLLDAAVNKVTNSDVITKHMGRFVDTFSRVGIPEYLPYTFFISGGALAVENALKTAFDWKVRKNHEKGYRREVGHKVLHFDQAFHGRSGYTMSLTNTADPRKTMYFPKFDWPRITNPKVHFPIDADETARVAKHEDMAIRQAEQAFREHRDEIACVILEPIQGEGGDNHFRPEFLHRLRDLAHENDALLIFDEVQSGVGITGEFWAHQSLGVQPDIIAFGKKTQVCGILAGRKLDEVDDHVFKTPSRINSTWGGNLVDMVRFDRILEIIEDHDLVGHAGQVGAHLQKRLHELEDDFSVVDNVRGRGLMCAFDLSTVEIRDAVREHTFKEGAIVLGCGHRSIRFRSPLTITEDEIDRGVACLRRALETVTTKPTAQAHS</sequence>
<keyword evidence="12" id="KW-1185">Reference proteome</keyword>
<dbReference type="InterPro" id="IPR015422">
    <property type="entry name" value="PyrdxlP-dep_Trfase_small"/>
</dbReference>
<evidence type="ECO:0000256" key="8">
    <source>
        <dbReference type="ARBA" id="ARBA00050040"/>
    </source>
</evidence>
<evidence type="ECO:0000256" key="9">
    <source>
        <dbReference type="RuleBase" id="RU003560"/>
    </source>
</evidence>
<feature type="compositionally biased region" description="Polar residues" evidence="10">
    <location>
        <begin position="1"/>
        <end position="11"/>
    </location>
</feature>
<evidence type="ECO:0000313" key="12">
    <source>
        <dbReference type="Proteomes" id="UP000220102"/>
    </source>
</evidence>
<evidence type="ECO:0000256" key="1">
    <source>
        <dbReference type="ARBA" id="ARBA00001933"/>
    </source>
</evidence>
<dbReference type="InterPro" id="IPR015424">
    <property type="entry name" value="PyrdxlP-dep_Trfase"/>
</dbReference>
<dbReference type="InterPro" id="IPR017657">
    <property type="entry name" value="L-lysine_6-transaminase"/>
</dbReference>
<keyword evidence="4" id="KW-0032">Aminotransferase</keyword>
<evidence type="ECO:0000313" key="11">
    <source>
        <dbReference type="EMBL" id="PEN13781.1"/>
    </source>
</evidence>
<dbReference type="Gene3D" id="3.90.1150.10">
    <property type="entry name" value="Aspartate Aminotransferase, domain 1"/>
    <property type="match status" value="1"/>
</dbReference>
<name>A0A2A8CYV6_9BACT</name>
<comment type="cofactor">
    <cofactor evidence="1">
        <name>pyridoxal 5'-phosphate</name>
        <dbReference type="ChEBI" id="CHEBI:597326"/>
    </cofactor>
</comment>
<dbReference type="InterPro" id="IPR015421">
    <property type="entry name" value="PyrdxlP-dep_Trfase_major"/>
</dbReference>
<dbReference type="Gene3D" id="3.40.640.10">
    <property type="entry name" value="Type I PLP-dependent aspartate aminotransferase-like (Major domain)"/>
    <property type="match status" value="1"/>
</dbReference>
<evidence type="ECO:0000256" key="7">
    <source>
        <dbReference type="ARBA" id="ARBA00030921"/>
    </source>
</evidence>
<dbReference type="PANTHER" id="PTHR43206">
    <property type="entry name" value="AMINOTRANSFERASE"/>
    <property type="match status" value="1"/>
</dbReference>
<organism evidence="11 12">
    <name type="scientific">Longibacter salinarum</name>
    <dbReference type="NCBI Taxonomy" id="1850348"/>
    <lineage>
        <taxon>Bacteria</taxon>
        <taxon>Pseudomonadati</taxon>
        <taxon>Rhodothermota</taxon>
        <taxon>Rhodothermia</taxon>
        <taxon>Rhodothermales</taxon>
        <taxon>Salisaetaceae</taxon>
        <taxon>Longibacter</taxon>
    </lineage>
</organism>
<keyword evidence="5" id="KW-0808">Transferase</keyword>
<dbReference type="GO" id="GO:0030170">
    <property type="term" value="F:pyridoxal phosphate binding"/>
    <property type="evidence" value="ECO:0007669"/>
    <property type="project" value="InterPro"/>
</dbReference>
<keyword evidence="6 9" id="KW-0663">Pyridoxal phosphate</keyword>
<dbReference type="SUPFAM" id="SSF53383">
    <property type="entry name" value="PLP-dependent transferases"/>
    <property type="match status" value="1"/>
</dbReference>
<dbReference type="InterPro" id="IPR005814">
    <property type="entry name" value="Aminotrans_3"/>
</dbReference>
<evidence type="ECO:0000256" key="6">
    <source>
        <dbReference type="ARBA" id="ARBA00022898"/>
    </source>
</evidence>
<gene>
    <name evidence="11" type="primary">lat</name>
    <name evidence="11" type="ORF">CRI94_06850</name>
</gene>
<dbReference type="Proteomes" id="UP000220102">
    <property type="component" value="Unassembled WGS sequence"/>
</dbReference>
<dbReference type="OrthoDB" id="9801052at2"/>
<dbReference type="NCBIfam" id="TIGR03251">
    <property type="entry name" value="LAT_fam"/>
    <property type="match status" value="1"/>
</dbReference>
<dbReference type="PIRSF" id="PIRSF000521">
    <property type="entry name" value="Transaminase_4ab_Lys_Orn"/>
    <property type="match status" value="1"/>
</dbReference>
<dbReference type="AlphaFoldDB" id="A0A2A8CYV6"/>
<feature type="compositionally biased region" description="Basic and acidic residues" evidence="10">
    <location>
        <begin position="17"/>
        <end position="31"/>
    </location>
</feature>
<dbReference type="GO" id="GO:0009450">
    <property type="term" value="P:gamma-aminobutyric acid catabolic process"/>
    <property type="evidence" value="ECO:0007669"/>
    <property type="project" value="TreeGrafter"/>
</dbReference>